<dbReference type="SUPFAM" id="SSF51182">
    <property type="entry name" value="RmlC-like cupins"/>
    <property type="match status" value="1"/>
</dbReference>
<comment type="caution">
    <text evidence="2">The sequence shown here is derived from an EMBL/GenBank/DDBJ whole genome shotgun (WGS) entry which is preliminary data.</text>
</comment>
<keyword evidence="3" id="KW-1185">Reference proteome</keyword>
<sequence>MSINVVPPGGGETLDQGRGIRVRILEDGTHTQRRLGLALIQLAPGSPGVSAHVHRRHEETFFVLSGAVRFGTGSDTLTAAPGTLITVPIGTPHSFANPDADAEASFLFTTTPDLFIGYFRDMADLGPDDQTPQAVAEIMANYATDPYHPGHTLNNPHGRTR</sequence>
<dbReference type="EMBL" id="QQBC01000003">
    <property type="protein sequence ID" value="RDI66937.1"/>
    <property type="molecule type" value="Genomic_DNA"/>
</dbReference>
<dbReference type="Proteomes" id="UP000254869">
    <property type="component" value="Unassembled WGS sequence"/>
</dbReference>
<name>A0A370I880_9NOCA</name>
<organism evidence="2 3">
    <name type="scientific">Nocardia pseudobrasiliensis</name>
    <dbReference type="NCBI Taxonomy" id="45979"/>
    <lineage>
        <taxon>Bacteria</taxon>
        <taxon>Bacillati</taxon>
        <taxon>Actinomycetota</taxon>
        <taxon>Actinomycetes</taxon>
        <taxon>Mycobacteriales</taxon>
        <taxon>Nocardiaceae</taxon>
        <taxon>Nocardia</taxon>
    </lineage>
</organism>
<dbReference type="AlphaFoldDB" id="A0A370I880"/>
<dbReference type="InterPro" id="IPR011051">
    <property type="entry name" value="RmlC_Cupin_sf"/>
</dbReference>
<evidence type="ECO:0000313" key="3">
    <source>
        <dbReference type="Proteomes" id="UP000254869"/>
    </source>
</evidence>
<dbReference type="InterPro" id="IPR014710">
    <property type="entry name" value="RmlC-like_jellyroll"/>
</dbReference>
<protein>
    <submittedName>
        <fullName evidence="2">Cupin domain</fullName>
    </submittedName>
</protein>
<evidence type="ECO:0000259" key="1">
    <source>
        <dbReference type="Pfam" id="PF07883"/>
    </source>
</evidence>
<proteinExistence type="predicted"/>
<accession>A0A370I880</accession>
<dbReference type="InterPro" id="IPR053146">
    <property type="entry name" value="QDO-like"/>
</dbReference>
<dbReference type="RefSeq" id="WP_068004918.1">
    <property type="nucleotide sequence ID" value="NZ_QQBC01000003.1"/>
</dbReference>
<reference evidence="2 3" key="1">
    <citation type="submission" date="2018-07" db="EMBL/GenBank/DDBJ databases">
        <title>Genomic Encyclopedia of Type Strains, Phase IV (KMG-IV): sequencing the most valuable type-strain genomes for metagenomic binning, comparative biology and taxonomic classification.</title>
        <authorList>
            <person name="Goeker M."/>
        </authorList>
    </citation>
    <scope>NUCLEOTIDE SEQUENCE [LARGE SCALE GENOMIC DNA]</scope>
    <source>
        <strain evidence="2 3">DSM 44290</strain>
    </source>
</reference>
<gene>
    <name evidence="2" type="ORF">DFR76_1038</name>
</gene>
<dbReference type="Pfam" id="PF07883">
    <property type="entry name" value="Cupin_2"/>
    <property type="match status" value="1"/>
</dbReference>
<dbReference type="PANTHER" id="PTHR36440">
    <property type="entry name" value="PUTATIVE (AFU_ORTHOLOGUE AFUA_8G07350)-RELATED"/>
    <property type="match status" value="1"/>
</dbReference>
<dbReference type="PANTHER" id="PTHR36440:SF1">
    <property type="entry name" value="PUTATIVE (AFU_ORTHOLOGUE AFUA_8G07350)-RELATED"/>
    <property type="match status" value="1"/>
</dbReference>
<dbReference type="Gene3D" id="2.60.120.10">
    <property type="entry name" value="Jelly Rolls"/>
    <property type="match status" value="1"/>
</dbReference>
<feature type="domain" description="Cupin type-2" evidence="1">
    <location>
        <begin position="39"/>
        <end position="108"/>
    </location>
</feature>
<dbReference type="STRING" id="1210086.GCA_001613105_05993"/>
<dbReference type="InterPro" id="IPR013096">
    <property type="entry name" value="Cupin_2"/>
</dbReference>
<evidence type="ECO:0000313" key="2">
    <source>
        <dbReference type="EMBL" id="RDI66937.1"/>
    </source>
</evidence>